<gene>
    <name evidence="1" type="ORF">DSM106972_025470</name>
</gene>
<sequence length="416" mass="47563">MGITETDKDNERVPYLNPKDFYGDTLDSWQESWDENLSHYQNLANIIQQSVFIPNKALMLPIAATYMMISSKWSIKCGILFSYGDEGSGKSEIAKIAARLHGQKTLLTPTTTFAGIRNDINGMRWIDPVTKEFEKDGAILCWDNLHTETLERDLKIYQMLLFGYDRNTDKISIANNDGTNIDYYVYCPKIISSVSAIHLVPEFSELIRRIILIPHKKYEKFSPEERREYDGIDINMDRIPFESISWEGFEEKFFVFWNDKTNCQDYVAWRKQLTKKGKKPFTLPPSITSANWTISIDLVVTGLLIGTWKSIQEAVEHIGAYWEYVNFNYLAEGTATIGHLRKLIEQEAGAQLAANELLVNNGLDGQKITIGAQKVKDYLGALQNEGKLDITPRTKDINKLMGSLGWKLTIKGWEQT</sequence>
<evidence type="ECO:0000313" key="2">
    <source>
        <dbReference type="Proteomes" id="UP000271624"/>
    </source>
</evidence>
<protein>
    <submittedName>
        <fullName evidence="1">Uncharacterized protein</fullName>
    </submittedName>
</protein>
<dbReference type="InterPro" id="IPR027417">
    <property type="entry name" value="P-loop_NTPase"/>
</dbReference>
<organism evidence="1 2">
    <name type="scientific">Dulcicalothrix desertica PCC 7102</name>
    <dbReference type="NCBI Taxonomy" id="232991"/>
    <lineage>
        <taxon>Bacteria</taxon>
        <taxon>Bacillati</taxon>
        <taxon>Cyanobacteriota</taxon>
        <taxon>Cyanophyceae</taxon>
        <taxon>Nostocales</taxon>
        <taxon>Calotrichaceae</taxon>
        <taxon>Dulcicalothrix</taxon>
    </lineage>
</organism>
<proteinExistence type="predicted"/>
<dbReference type="AlphaFoldDB" id="A0A3S1CQF6"/>
<comment type="caution">
    <text evidence="1">The sequence shown here is derived from an EMBL/GenBank/DDBJ whole genome shotgun (WGS) entry which is preliminary data.</text>
</comment>
<name>A0A3S1CQF6_9CYAN</name>
<keyword evidence="2" id="KW-1185">Reference proteome</keyword>
<dbReference type="Proteomes" id="UP000271624">
    <property type="component" value="Unassembled WGS sequence"/>
</dbReference>
<dbReference type="OrthoDB" id="582483at2"/>
<reference evidence="1" key="2">
    <citation type="journal article" date="2019" name="Genome Biol. Evol.">
        <title>Day and night: Metabolic profiles and evolutionary relationships of six axenic non-marine cyanobacteria.</title>
        <authorList>
            <person name="Will S.E."/>
            <person name="Henke P."/>
            <person name="Boedeker C."/>
            <person name="Huang S."/>
            <person name="Brinkmann H."/>
            <person name="Rohde M."/>
            <person name="Jarek M."/>
            <person name="Friedl T."/>
            <person name="Seufert S."/>
            <person name="Schumacher M."/>
            <person name="Overmann J."/>
            <person name="Neumann-Schaal M."/>
            <person name="Petersen J."/>
        </authorList>
    </citation>
    <scope>NUCLEOTIDE SEQUENCE [LARGE SCALE GENOMIC DNA]</scope>
    <source>
        <strain evidence="1">PCC 7102</strain>
    </source>
</reference>
<dbReference type="SUPFAM" id="SSF52540">
    <property type="entry name" value="P-loop containing nucleoside triphosphate hydrolases"/>
    <property type="match status" value="1"/>
</dbReference>
<accession>A0A3S1CQF6</accession>
<dbReference type="EMBL" id="RSCL01000005">
    <property type="protein sequence ID" value="RUT07286.1"/>
    <property type="molecule type" value="Genomic_DNA"/>
</dbReference>
<dbReference type="RefSeq" id="WP_127081107.1">
    <property type="nucleotide sequence ID" value="NZ_RSCL01000005.1"/>
</dbReference>
<reference evidence="1" key="1">
    <citation type="submission" date="2018-12" db="EMBL/GenBank/DDBJ databases">
        <authorList>
            <person name="Will S."/>
            <person name="Neumann-Schaal M."/>
            <person name="Henke P."/>
        </authorList>
    </citation>
    <scope>NUCLEOTIDE SEQUENCE</scope>
    <source>
        <strain evidence="1">PCC 7102</strain>
    </source>
</reference>
<evidence type="ECO:0000313" key="1">
    <source>
        <dbReference type="EMBL" id="RUT07286.1"/>
    </source>
</evidence>